<dbReference type="EMBL" id="JABSTQ010010175">
    <property type="protein sequence ID" value="KAG0422840.1"/>
    <property type="molecule type" value="Genomic_DNA"/>
</dbReference>
<protein>
    <submittedName>
        <fullName evidence="1">Uncharacterized protein</fullName>
    </submittedName>
</protein>
<evidence type="ECO:0000313" key="1">
    <source>
        <dbReference type="EMBL" id="KAG0422840.1"/>
    </source>
</evidence>
<sequence length="268" mass="30125">MRKRSSLPRWRREHSAAAAAPTLDLWVRDFPLSPSLPCPRSTASPCGGHRRLRYLHRARAPGFSRCPDLKTGTKITSLVKSKAKRTATTMKCEKFWRQVADITKVTVEGANKAAVRKEMAADASTLDTWLLFRTPRRASEPEAASRATRCGLCRKPRVRTLPWARARKRLLFRDAKMASCGTCEQPARFHDSVSRWRASSERGQERAARPGLSQCFERWSRHGWGADLRSCTLRLGLSHRPKPLSPRSLEDSDSPQDAGNSHPLLSSS</sequence>
<keyword evidence="2" id="KW-1185">Reference proteome</keyword>
<gene>
    <name evidence="1" type="ORF">HPB47_001362</name>
</gene>
<accession>A0AC60PPK4</accession>
<comment type="caution">
    <text evidence="1">The sequence shown here is derived from an EMBL/GenBank/DDBJ whole genome shotgun (WGS) entry which is preliminary data.</text>
</comment>
<name>A0AC60PPK4_IXOPE</name>
<evidence type="ECO:0000313" key="2">
    <source>
        <dbReference type="Proteomes" id="UP000805193"/>
    </source>
</evidence>
<organism evidence="1 2">
    <name type="scientific">Ixodes persulcatus</name>
    <name type="common">Taiga tick</name>
    <dbReference type="NCBI Taxonomy" id="34615"/>
    <lineage>
        <taxon>Eukaryota</taxon>
        <taxon>Metazoa</taxon>
        <taxon>Ecdysozoa</taxon>
        <taxon>Arthropoda</taxon>
        <taxon>Chelicerata</taxon>
        <taxon>Arachnida</taxon>
        <taxon>Acari</taxon>
        <taxon>Parasitiformes</taxon>
        <taxon>Ixodida</taxon>
        <taxon>Ixodoidea</taxon>
        <taxon>Ixodidae</taxon>
        <taxon>Ixodinae</taxon>
        <taxon>Ixodes</taxon>
    </lineage>
</organism>
<reference evidence="1 2" key="1">
    <citation type="journal article" date="2020" name="Cell">
        <title>Large-Scale Comparative Analyses of Tick Genomes Elucidate Their Genetic Diversity and Vector Capacities.</title>
        <authorList>
            <consortium name="Tick Genome and Microbiome Consortium (TIGMIC)"/>
            <person name="Jia N."/>
            <person name="Wang J."/>
            <person name="Shi W."/>
            <person name="Du L."/>
            <person name="Sun Y."/>
            <person name="Zhan W."/>
            <person name="Jiang J.F."/>
            <person name="Wang Q."/>
            <person name="Zhang B."/>
            <person name="Ji P."/>
            <person name="Bell-Sakyi L."/>
            <person name="Cui X.M."/>
            <person name="Yuan T.T."/>
            <person name="Jiang B.G."/>
            <person name="Yang W.F."/>
            <person name="Lam T.T."/>
            <person name="Chang Q.C."/>
            <person name="Ding S.J."/>
            <person name="Wang X.J."/>
            <person name="Zhu J.G."/>
            <person name="Ruan X.D."/>
            <person name="Zhao L."/>
            <person name="Wei J.T."/>
            <person name="Ye R.Z."/>
            <person name="Que T.C."/>
            <person name="Du C.H."/>
            <person name="Zhou Y.H."/>
            <person name="Cheng J.X."/>
            <person name="Dai P.F."/>
            <person name="Guo W.B."/>
            <person name="Han X.H."/>
            <person name="Huang E.J."/>
            <person name="Li L.F."/>
            <person name="Wei W."/>
            <person name="Gao Y.C."/>
            <person name="Liu J.Z."/>
            <person name="Shao H.Z."/>
            <person name="Wang X."/>
            <person name="Wang C.C."/>
            <person name="Yang T.C."/>
            <person name="Huo Q.B."/>
            <person name="Li W."/>
            <person name="Chen H.Y."/>
            <person name="Chen S.E."/>
            <person name="Zhou L.G."/>
            <person name="Ni X.B."/>
            <person name="Tian J.H."/>
            <person name="Sheng Y."/>
            <person name="Liu T."/>
            <person name="Pan Y.S."/>
            <person name="Xia L.Y."/>
            <person name="Li J."/>
            <person name="Zhao F."/>
            <person name="Cao W.C."/>
        </authorList>
    </citation>
    <scope>NUCLEOTIDE SEQUENCE [LARGE SCALE GENOMIC DNA]</scope>
    <source>
        <strain evidence="1">Iper-2018</strain>
    </source>
</reference>
<dbReference type="Proteomes" id="UP000805193">
    <property type="component" value="Unassembled WGS sequence"/>
</dbReference>
<proteinExistence type="predicted"/>